<dbReference type="GO" id="GO:0051082">
    <property type="term" value="F:unfolded protein binding"/>
    <property type="evidence" value="ECO:0007669"/>
    <property type="project" value="TreeGrafter"/>
</dbReference>
<feature type="compositionally biased region" description="Acidic residues" evidence="13">
    <location>
        <begin position="43"/>
        <end position="59"/>
    </location>
</feature>
<comment type="caution">
    <text evidence="14">The sequence shown here is derived from an EMBL/GenBank/DDBJ whole genome shotgun (WGS) entry which is preliminary data.</text>
</comment>
<evidence type="ECO:0000256" key="6">
    <source>
        <dbReference type="ARBA" id="ARBA00023186"/>
    </source>
</evidence>
<evidence type="ECO:0000313" key="14">
    <source>
        <dbReference type="EMBL" id="REG25737.1"/>
    </source>
</evidence>
<dbReference type="OrthoDB" id="9812586at2"/>
<feature type="compositionally biased region" description="Basic and acidic residues" evidence="13">
    <location>
        <begin position="1"/>
        <end position="12"/>
    </location>
</feature>
<keyword evidence="5 10" id="KW-0346">Stress response</keyword>
<dbReference type="HAMAP" id="MF_01151">
    <property type="entry name" value="GrpE"/>
    <property type="match status" value="1"/>
</dbReference>
<organism evidence="14 15">
    <name type="scientific">Jeotgalicoccus halotolerans</name>
    <dbReference type="NCBI Taxonomy" id="157227"/>
    <lineage>
        <taxon>Bacteria</taxon>
        <taxon>Bacillati</taxon>
        <taxon>Bacillota</taxon>
        <taxon>Bacilli</taxon>
        <taxon>Bacillales</taxon>
        <taxon>Staphylococcaceae</taxon>
        <taxon>Jeotgalicoccus</taxon>
    </lineage>
</organism>
<dbReference type="GO" id="GO:0042803">
    <property type="term" value="F:protein homodimerization activity"/>
    <property type="evidence" value="ECO:0007669"/>
    <property type="project" value="InterPro"/>
</dbReference>
<evidence type="ECO:0000256" key="3">
    <source>
        <dbReference type="ARBA" id="ARBA00011738"/>
    </source>
</evidence>
<proteinExistence type="inferred from homology"/>
<dbReference type="AlphaFoldDB" id="A0A3E0B1C4"/>
<dbReference type="Gene3D" id="3.90.20.20">
    <property type="match status" value="1"/>
</dbReference>
<evidence type="ECO:0000256" key="9">
    <source>
        <dbReference type="ARBA" id="ARBA00076414"/>
    </source>
</evidence>
<comment type="function">
    <text evidence="7 10 11">Participates actively in the response to hyperosmotic and heat shock by preventing the aggregation of stress-denatured proteins, in association with DnaK and GrpE. It is the nucleotide exchange factor for DnaK and may function as a thermosensor. Unfolded proteins bind initially to DnaJ; upon interaction with the DnaJ-bound protein, DnaK hydrolyzes its bound ATP, resulting in the formation of a stable complex. GrpE releases ADP from DnaK; ATP binding to DnaK triggers the release of the substrate protein, thus completing the reaction cycle. Several rounds of ATP-dependent interactions between DnaJ, DnaK and GrpE are required for fully efficient folding.</text>
</comment>
<dbReference type="NCBIfam" id="NF010738">
    <property type="entry name" value="PRK14140.1"/>
    <property type="match status" value="1"/>
</dbReference>
<dbReference type="RefSeq" id="WP_115884414.1">
    <property type="nucleotide sequence ID" value="NZ_CBCSHX010000001.1"/>
</dbReference>
<keyword evidence="6 10" id="KW-0143">Chaperone</keyword>
<evidence type="ECO:0000256" key="10">
    <source>
        <dbReference type="HAMAP-Rule" id="MF_01151"/>
    </source>
</evidence>
<evidence type="ECO:0000256" key="12">
    <source>
        <dbReference type="RuleBase" id="RU004478"/>
    </source>
</evidence>
<comment type="similarity">
    <text evidence="2 10 12">Belongs to the GrpE family.</text>
</comment>
<comment type="subcellular location">
    <subcellularLocation>
        <location evidence="1 10">Cytoplasm</location>
    </subcellularLocation>
</comment>
<dbReference type="Pfam" id="PF01025">
    <property type="entry name" value="GrpE"/>
    <property type="match status" value="1"/>
</dbReference>
<evidence type="ECO:0000256" key="2">
    <source>
        <dbReference type="ARBA" id="ARBA00009054"/>
    </source>
</evidence>
<evidence type="ECO:0000256" key="7">
    <source>
        <dbReference type="ARBA" id="ARBA00053401"/>
    </source>
</evidence>
<accession>A0A3E0B1C4</accession>
<feature type="compositionally biased region" description="Basic and acidic residues" evidence="13">
    <location>
        <begin position="19"/>
        <end position="42"/>
    </location>
</feature>
<dbReference type="SUPFAM" id="SSF58014">
    <property type="entry name" value="Coiled-coil domain of nucleotide exchange factor GrpE"/>
    <property type="match status" value="1"/>
</dbReference>
<evidence type="ECO:0000256" key="4">
    <source>
        <dbReference type="ARBA" id="ARBA00022490"/>
    </source>
</evidence>
<dbReference type="PRINTS" id="PR00773">
    <property type="entry name" value="GRPEPROTEIN"/>
</dbReference>
<dbReference type="CDD" id="cd00446">
    <property type="entry name" value="GrpE"/>
    <property type="match status" value="1"/>
</dbReference>
<dbReference type="FunFam" id="2.30.22.10:FF:000001">
    <property type="entry name" value="Protein GrpE"/>
    <property type="match status" value="1"/>
</dbReference>
<dbReference type="GO" id="GO:0051087">
    <property type="term" value="F:protein-folding chaperone binding"/>
    <property type="evidence" value="ECO:0007669"/>
    <property type="project" value="InterPro"/>
</dbReference>
<protein>
    <recommendedName>
        <fullName evidence="8 10">Protein GrpE</fullName>
    </recommendedName>
    <alternativeName>
        <fullName evidence="9 10">HSP-70 cofactor</fullName>
    </alternativeName>
</protein>
<evidence type="ECO:0000256" key="8">
    <source>
        <dbReference type="ARBA" id="ARBA00072274"/>
    </source>
</evidence>
<name>A0A3E0B1C4_9STAP</name>
<reference evidence="14 15" key="1">
    <citation type="submission" date="2018-08" db="EMBL/GenBank/DDBJ databases">
        <title>Genomic Encyclopedia of Type Strains, Phase IV (KMG-IV): sequencing the most valuable type-strain genomes for metagenomic binning, comparative biology and taxonomic classification.</title>
        <authorList>
            <person name="Goeker M."/>
        </authorList>
    </citation>
    <scope>NUCLEOTIDE SEQUENCE [LARGE SCALE GENOMIC DNA]</scope>
    <source>
        <strain evidence="14 15">DSM 17274</strain>
    </source>
</reference>
<dbReference type="InterPro" id="IPR013805">
    <property type="entry name" value="GrpE_CC"/>
</dbReference>
<dbReference type="EMBL" id="QUMW01000009">
    <property type="protein sequence ID" value="REG25737.1"/>
    <property type="molecule type" value="Genomic_DNA"/>
</dbReference>
<comment type="subunit">
    <text evidence="3 10">Homodimer.</text>
</comment>
<dbReference type="PANTHER" id="PTHR21237:SF23">
    <property type="entry name" value="GRPE PROTEIN HOMOLOG, MITOCHONDRIAL"/>
    <property type="match status" value="1"/>
</dbReference>
<feature type="region of interest" description="Disordered" evidence="13">
    <location>
        <begin position="1"/>
        <end position="63"/>
    </location>
</feature>
<evidence type="ECO:0000256" key="5">
    <source>
        <dbReference type="ARBA" id="ARBA00023016"/>
    </source>
</evidence>
<evidence type="ECO:0000256" key="13">
    <source>
        <dbReference type="SAM" id="MobiDB-lite"/>
    </source>
</evidence>
<dbReference type="GO" id="GO:0000774">
    <property type="term" value="F:adenyl-nucleotide exchange factor activity"/>
    <property type="evidence" value="ECO:0007669"/>
    <property type="project" value="InterPro"/>
</dbReference>
<dbReference type="Gene3D" id="2.30.22.10">
    <property type="entry name" value="Head domain of nucleotide exchange factor GrpE"/>
    <property type="match status" value="1"/>
</dbReference>
<dbReference type="InterPro" id="IPR009012">
    <property type="entry name" value="GrpE_head"/>
</dbReference>
<dbReference type="PROSITE" id="PS01071">
    <property type="entry name" value="GRPE"/>
    <property type="match status" value="1"/>
</dbReference>
<evidence type="ECO:0000256" key="11">
    <source>
        <dbReference type="RuleBase" id="RU000639"/>
    </source>
</evidence>
<gene>
    <name evidence="10" type="primary">grpE</name>
    <name evidence="14" type="ORF">DFR63_0781</name>
</gene>
<evidence type="ECO:0000256" key="1">
    <source>
        <dbReference type="ARBA" id="ARBA00004496"/>
    </source>
</evidence>
<dbReference type="SUPFAM" id="SSF51064">
    <property type="entry name" value="Head domain of nucleotide exchange factor GrpE"/>
    <property type="match status" value="1"/>
</dbReference>
<sequence>MTNEEEKEKVDETAETAAEETKKQEETETENTKPEDTAKEISAEETSEENSEPSAEDELLSMKEQLEESENKYLKLYAEFENFKRRNRQETELNNKYKDQKFAEDLLPVIDNLERALAIKGTDESFNALHKGVEMVYNNLVETLEKHEIKAIEALNQPFDPNFHQAVMTEESDTESNIVIEEFQKGYILKDRVIRPTMVKVSE</sequence>
<keyword evidence="15" id="KW-1185">Reference proteome</keyword>
<dbReference type="GO" id="GO:0006457">
    <property type="term" value="P:protein folding"/>
    <property type="evidence" value="ECO:0007669"/>
    <property type="project" value="InterPro"/>
</dbReference>
<dbReference type="Proteomes" id="UP000257076">
    <property type="component" value="Unassembled WGS sequence"/>
</dbReference>
<dbReference type="InterPro" id="IPR000740">
    <property type="entry name" value="GrpE"/>
</dbReference>
<dbReference type="PANTHER" id="PTHR21237">
    <property type="entry name" value="GRPE PROTEIN"/>
    <property type="match status" value="1"/>
</dbReference>
<evidence type="ECO:0000313" key="15">
    <source>
        <dbReference type="Proteomes" id="UP000257076"/>
    </source>
</evidence>
<dbReference type="GO" id="GO:0005737">
    <property type="term" value="C:cytoplasm"/>
    <property type="evidence" value="ECO:0007669"/>
    <property type="project" value="UniProtKB-SubCell"/>
</dbReference>
<keyword evidence="4 10" id="KW-0963">Cytoplasm</keyword>